<evidence type="ECO:0000313" key="2">
    <source>
        <dbReference type="EMBL" id="KMZ78919.1"/>
    </source>
</evidence>
<organism evidence="2 3">
    <name type="scientific">Plasmodium vivax India VII</name>
    <dbReference type="NCBI Taxonomy" id="1077284"/>
    <lineage>
        <taxon>Eukaryota</taxon>
        <taxon>Sar</taxon>
        <taxon>Alveolata</taxon>
        <taxon>Apicomplexa</taxon>
        <taxon>Aconoidasida</taxon>
        <taxon>Haemosporida</taxon>
        <taxon>Plasmodiidae</taxon>
        <taxon>Plasmodium</taxon>
        <taxon>Plasmodium (Plasmodium)</taxon>
    </lineage>
</organism>
<accession>A0A0J9S882</accession>
<dbReference type="Proteomes" id="UP000053562">
    <property type="component" value="Unassembled WGS sequence"/>
</dbReference>
<name>A0A0J9S882_PLAVI</name>
<protein>
    <recommendedName>
        <fullName evidence="4">Merozoite surface proteins 1</fullName>
    </recommendedName>
</protein>
<dbReference type="OrthoDB" id="377126at2759"/>
<evidence type="ECO:0000313" key="3">
    <source>
        <dbReference type="Proteomes" id="UP000053562"/>
    </source>
</evidence>
<proteinExistence type="predicted"/>
<keyword evidence="1" id="KW-0175">Coiled coil</keyword>
<evidence type="ECO:0000256" key="1">
    <source>
        <dbReference type="SAM" id="Coils"/>
    </source>
</evidence>
<dbReference type="EMBL" id="KQ234361">
    <property type="protein sequence ID" value="KMZ78919.1"/>
    <property type="molecule type" value="Genomic_DNA"/>
</dbReference>
<dbReference type="AlphaFoldDB" id="A0A0J9S882"/>
<feature type="coiled-coil region" evidence="1">
    <location>
        <begin position="58"/>
        <end position="103"/>
    </location>
</feature>
<reference evidence="2 3" key="1">
    <citation type="submission" date="2011-08" db="EMBL/GenBank/DDBJ databases">
        <title>The Genome Sequence of Plasmodium vivax India VII.</title>
        <authorList>
            <consortium name="The Broad Institute Genome Sequencing Platform"/>
            <consortium name="The Broad Institute Genome Sequencing Center for Infectious Disease"/>
            <person name="Neafsey D."/>
            <person name="Carlton J."/>
            <person name="Barnwell J."/>
            <person name="Collins W."/>
            <person name="Escalante A."/>
            <person name="Mullikin J."/>
            <person name="Saul A."/>
            <person name="Guigo R."/>
            <person name="Camara F."/>
            <person name="Young S.K."/>
            <person name="Zeng Q."/>
            <person name="Gargeya S."/>
            <person name="Fitzgerald M."/>
            <person name="Haas B."/>
            <person name="Abouelleil A."/>
            <person name="Alvarado L."/>
            <person name="Arachchi H.M."/>
            <person name="Berlin A."/>
            <person name="Brown A."/>
            <person name="Chapman S.B."/>
            <person name="Chen Z."/>
            <person name="Dunbar C."/>
            <person name="Freedman E."/>
            <person name="Gearin G."/>
            <person name="Gellesch M."/>
            <person name="Goldberg J."/>
            <person name="Griggs A."/>
            <person name="Gujja S."/>
            <person name="Heiman D."/>
            <person name="Howarth C."/>
            <person name="Larson L."/>
            <person name="Lui A."/>
            <person name="MacDonald P.J.P."/>
            <person name="Montmayeur A."/>
            <person name="Murphy C."/>
            <person name="Neiman D."/>
            <person name="Pearson M."/>
            <person name="Priest M."/>
            <person name="Roberts A."/>
            <person name="Saif S."/>
            <person name="Shea T."/>
            <person name="Shenoy N."/>
            <person name="Sisk P."/>
            <person name="Stolte C."/>
            <person name="Sykes S."/>
            <person name="Wortman J."/>
            <person name="Nusbaum C."/>
            <person name="Birren B."/>
        </authorList>
    </citation>
    <scope>NUCLEOTIDE SEQUENCE [LARGE SCALE GENOMIC DNA]</scope>
    <source>
        <strain evidence="2 3">India VII</strain>
    </source>
</reference>
<sequence length="126" mass="14587">MGVLLHIGVLLPLREQIGELAKALQDVSAERDIPTEEKANSENPLYLKLYEEKKSTITEFLNKEKKKAYEQLESFKNEALKKINIINEKNEDVKKQADILTTERNKNLCFLKNLETKLENIKKAIM</sequence>
<gene>
    <name evidence="2" type="ORF">PVIIG_00311</name>
</gene>
<evidence type="ECO:0008006" key="4">
    <source>
        <dbReference type="Google" id="ProtNLM"/>
    </source>
</evidence>